<feature type="transmembrane region" description="Helical" evidence="6">
    <location>
        <begin position="92"/>
        <end position="114"/>
    </location>
</feature>
<gene>
    <name evidence="7" type="primary">SVP26</name>
    <name evidence="7" type="ORF">LPJ53_003142</name>
</gene>
<organism evidence="7 8">
    <name type="scientific">Coemansia erecta</name>
    <dbReference type="NCBI Taxonomy" id="147472"/>
    <lineage>
        <taxon>Eukaryota</taxon>
        <taxon>Fungi</taxon>
        <taxon>Fungi incertae sedis</taxon>
        <taxon>Zoopagomycota</taxon>
        <taxon>Kickxellomycotina</taxon>
        <taxon>Kickxellomycetes</taxon>
        <taxon>Kickxellales</taxon>
        <taxon>Kickxellaceae</taxon>
        <taxon>Coemansia</taxon>
    </lineage>
</organism>
<dbReference type="GO" id="GO:0006888">
    <property type="term" value="P:endoplasmic reticulum to Golgi vesicle-mediated transport"/>
    <property type="evidence" value="ECO:0007669"/>
    <property type="project" value="InterPro"/>
</dbReference>
<comment type="similarity">
    <text evidence="2">Belongs to the SVP26 family.</text>
</comment>
<evidence type="ECO:0000313" key="8">
    <source>
        <dbReference type="Proteomes" id="UP001149813"/>
    </source>
</evidence>
<comment type="subcellular location">
    <subcellularLocation>
        <location evidence="1">Membrane</location>
        <topology evidence="1">Multi-pass membrane protein</topology>
    </subcellularLocation>
</comment>
<dbReference type="InterPro" id="IPR007277">
    <property type="entry name" value="Svp26/Tex261"/>
</dbReference>
<dbReference type="AlphaFoldDB" id="A0A9W8CSS5"/>
<reference evidence="7" key="1">
    <citation type="submission" date="2022-07" db="EMBL/GenBank/DDBJ databases">
        <title>Phylogenomic reconstructions and comparative analyses of Kickxellomycotina fungi.</title>
        <authorList>
            <person name="Reynolds N.K."/>
            <person name="Stajich J.E."/>
            <person name="Barry K."/>
            <person name="Grigoriev I.V."/>
            <person name="Crous P."/>
            <person name="Smith M.E."/>
        </authorList>
    </citation>
    <scope>NUCLEOTIDE SEQUENCE</scope>
    <source>
        <strain evidence="7">NBRC 32514</strain>
    </source>
</reference>
<evidence type="ECO:0000256" key="6">
    <source>
        <dbReference type="SAM" id="Phobius"/>
    </source>
</evidence>
<evidence type="ECO:0000256" key="1">
    <source>
        <dbReference type="ARBA" id="ARBA00004141"/>
    </source>
</evidence>
<keyword evidence="5 6" id="KW-0472">Membrane</keyword>
<dbReference type="GO" id="GO:0005789">
    <property type="term" value="C:endoplasmic reticulum membrane"/>
    <property type="evidence" value="ECO:0007669"/>
    <property type="project" value="TreeGrafter"/>
</dbReference>
<evidence type="ECO:0000313" key="7">
    <source>
        <dbReference type="EMBL" id="KAJ1722458.1"/>
    </source>
</evidence>
<proteinExistence type="inferred from homology"/>
<keyword evidence="8" id="KW-1185">Reference proteome</keyword>
<evidence type="ECO:0000256" key="2">
    <source>
        <dbReference type="ARBA" id="ARBA00008096"/>
    </source>
</evidence>
<accession>A0A9W8CSS5</accession>
<evidence type="ECO:0000256" key="3">
    <source>
        <dbReference type="ARBA" id="ARBA00022692"/>
    </source>
</evidence>
<evidence type="ECO:0000256" key="4">
    <source>
        <dbReference type="ARBA" id="ARBA00022989"/>
    </source>
</evidence>
<dbReference type="GO" id="GO:0030134">
    <property type="term" value="C:COPII-coated ER to Golgi transport vesicle"/>
    <property type="evidence" value="ECO:0007669"/>
    <property type="project" value="TreeGrafter"/>
</dbReference>
<sequence length="189" mass="20951">MMLVLGILAKTGAIAGVLFGVFSLACGLYVLSEWVEEYPRLARKAIHYTALTLDAILLLTLFDGLSFWRVAITLATNHVYLQNLRTFPMVSLGGPVFLSSCGLALGNHFMWFFYFIKHLGYSFGQVCAFMLFCVWLVPLSLFVSLMPEDAALPSSGGGGDGRKSRQNMFKSMFARFVRSTDEPQSLHAD</sequence>
<feature type="transmembrane region" description="Helical" evidence="6">
    <location>
        <begin position="12"/>
        <end position="31"/>
    </location>
</feature>
<feature type="transmembrane region" description="Helical" evidence="6">
    <location>
        <begin position="126"/>
        <end position="146"/>
    </location>
</feature>
<feature type="transmembrane region" description="Helical" evidence="6">
    <location>
        <begin position="51"/>
        <end position="72"/>
    </location>
</feature>
<protein>
    <submittedName>
        <fullName evidence="7">Erv26 super protein</fullName>
    </submittedName>
</protein>
<keyword evidence="4 6" id="KW-1133">Transmembrane helix</keyword>
<dbReference type="PANTHER" id="PTHR13144:SF0">
    <property type="entry name" value="PROTEIN TEX261"/>
    <property type="match status" value="1"/>
</dbReference>
<dbReference type="EMBL" id="JANBOJ010000111">
    <property type="protein sequence ID" value="KAJ1722458.1"/>
    <property type="molecule type" value="Genomic_DNA"/>
</dbReference>
<name>A0A9W8CSS5_9FUNG</name>
<dbReference type="Proteomes" id="UP001149813">
    <property type="component" value="Unassembled WGS sequence"/>
</dbReference>
<keyword evidence="3 6" id="KW-0812">Transmembrane</keyword>
<dbReference type="Pfam" id="PF04148">
    <property type="entry name" value="Erv26"/>
    <property type="match status" value="1"/>
</dbReference>
<dbReference type="OrthoDB" id="28257at2759"/>
<dbReference type="GO" id="GO:0000139">
    <property type="term" value="C:Golgi membrane"/>
    <property type="evidence" value="ECO:0007669"/>
    <property type="project" value="TreeGrafter"/>
</dbReference>
<comment type="caution">
    <text evidence="7">The sequence shown here is derived from an EMBL/GenBank/DDBJ whole genome shotgun (WGS) entry which is preliminary data.</text>
</comment>
<dbReference type="GO" id="GO:0097020">
    <property type="term" value="F:COPII receptor activity"/>
    <property type="evidence" value="ECO:0007669"/>
    <property type="project" value="InterPro"/>
</dbReference>
<dbReference type="PANTHER" id="PTHR13144">
    <property type="entry name" value="TEX261 PROTEIN"/>
    <property type="match status" value="1"/>
</dbReference>
<evidence type="ECO:0000256" key="5">
    <source>
        <dbReference type="ARBA" id="ARBA00023136"/>
    </source>
</evidence>